<protein>
    <submittedName>
        <fullName evidence="2">EAL and modified HD-GYP domain-containing signal transduction protein</fullName>
    </submittedName>
</protein>
<feature type="domain" description="HDOD" evidence="1">
    <location>
        <begin position="207"/>
        <end position="395"/>
    </location>
</feature>
<dbReference type="InterPro" id="IPR001633">
    <property type="entry name" value="EAL_dom"/>
</dbReference>
<evidence type="ECO:0000313" key="2">
    <source>
        <dbReference type="EMBL" id="SFJ00471.1"/>
    </source>
</evidence>
<organism evidence="2 3">
    <name type="scientific">Desulfomicrobium apsheronum</name>
    <dbReference type="NCBI Taxonomy" id="52560"/>
    <lineage>
        <taxon>Bacteria</taxon>
        <taxon>Pseudomonadati</taxon>
        <taxon>Thermodesulfobacteriota</taxon>
        <taxon>Desulfovibrionia</taxon>
        <taxon>Desulfovibrionales</taxon>
        <taxon>Desulfomicrobiaceae</taxon>
        <taxon>Desulfomicrobium</taxon>
    </lineage>
</organism>
<dbReference type="InterPro" id="IPR052340">
    <property type="entry name" value="RNase_Y/CdgJ"/>
</dbReference>
<dbReference type="PROSITE" id="PS51833">
    <property type="entry name" value="HDOD"/>
    <property type="match status" value="1"/>
</dbReference>
<dbReference type="SUPFAM" id="SSF109604">
    <property type="entry name" value="HD-domain/PDEase-like"/>
    <property type="match status" value="1"/>
</dbReference>
<dbReference type="PANTHER" id="PTHR33525">
    <property type="match status" value="1"/>
</dbReference>
<dbReference type="AlphaFoldDB" id="A0A1I3MU55"/>
<dbReference type="OrthoDB" id="9804751at2"/>
<dbReference type="InterPro" id="IPR035919">
    <property type="entry name" value="EAL_sf"/>
</dbReference>
<sequence length="415" mass="46586">MPEQMPEQFYDKIFVARQPIFTAEMKIWGYELLFRHGDTQSAVFTDGDQATTQVIADGFALGVRGMENRIKALINFPRNVLLGHAPYVLPSERCVVEILETVLPEDDVMEACRELKANGYTLALDDFVGDPGFEPLCEIADIIKVDILGKTPSEVRAIVNGLKGYKVRLLAEKVENINMFNVCQRLGFEYFQGYFFSKPEIVPGRKLSASQSTKIKLLKELNESEAELSRLVEIIQTDLSISYRLLKYINSARFSLRGKIESIQRAVNMLGRQNLRQWLQVVILSDINSTDKGQELVRISVLRGRFLQLLAASGTAPFSSDSMFVMGFFSVLDAILDQQMEQVLDEISLDPDIKATLVDPQSEHAVWVGFLNELDRGSWAGLEDKARQMGIPMELVDNAAIEAAIWTDEVMGDAS</sequence>
<keyword evidence="3" id="KW-1185">Reference proteome</keyword>
<dbReference type="EMBL" id="FORX01000001">
    <property type="protein sequence ID" value="SFJ00471.1"/>
    <property type="molecule type" value="Genomic_DNA"/>
</dbReference>
<dbReference type="Gene3D" id="3.20.20.450">
    <property type="entry name" value="EAL domain"/>
    <property type="match status" value="1"/>
</dbReference>
<dbReference type="SMART" id="SM00052">
    <property type="entry name" value="EAL"/>
    <property type="match status" value="1"/>
</dbReference>
<proteinExistence type="predicted"/>
<dbReference type="Gene3D" id="1.10.3210.10">
    <property type="entry name" value="Hypothetical protein af1432"/>
    <property type="match status" value="1"/>
</dbReference>
<name>A0A1I3MU55_9BACT</name>
<accession>A0A1I3MU55</accession>
<gene>
    <name evidence="2" type="ORF">SAMN04488082_10177</name>
</gene>
<dbReference type="STRING" id="52560.SAMN04488082_10177"/>
<dbReference type="Pfam" id="PF00563">
    <property type="entry name" value="EAL"/>
    <property type="match status" value="1"/>
</dbReference>
<evidence type="ECO:0000313" key="3">
    <source>
        <dbReference type="Proteomes" id="UP000198635"/>
    </source>
</evidence>
<dbReference type="InterPro" id="IPR013976">
    <property type="entry name" value="HDOD"/>
</dbReference>
<dbReference type="PANTHER" id="PTHR33525:SF4">
    <property type="entry name" value="CYCLIC DI-GMP PHOSPHODIESTERASE CDGJ"/>
    <property type="match status" value="1"/>
</dbReference>
<dbReference type="SUPFAM" id="SSF141868">
    <property type="entry name" value="EAL domain-like"/>
    <property type="match status" value="1"/>
</dbReference>
<dbReference type="InterPro" id="IPR014408">
    <property type="entry name" value="dGMP_Pdiesterase_EAL/HD-GYP"/>
</dbReference>
<dbReference type="Pfam" id="PF08668">
    <property type="entry name" value="HDOD"/>
    <property type="match status" value="1"/>
</dbReference>
<reference evidence="3" key="1">
    <citation type="submission" date="2016-10" db="EMBL/GenBank/DDBJ databases">
        <authorList>
            <person name="Varghese N."/>
            <person name="Submissions S."/>
        </authorList>
    </citation>
    <scope>NUCLEOTIDE SEQUENCE [LARGE SCALE GENOMIC DNA]</scope>
    <source>
        <strain evidence="3">DSM 5918</strain>
    </source>
</reference>
<dbReference type="Proteomes" id="UP000198635">
    <property type="component" value="Unassembled WGS sequence"/>
</dbReference>
<evidence type="ECO:0000259" key="1">
    <source>
        <dbReference type="PROSITE" id="PS51833"/>
    </source>
</evidence>
<dbReference type="PIRSF" id="PIRSF003180">
    <property type="entry name" value="DiGMPpdiest_YuxH"/>
    <property type="match status" value="1"/>
</dbReference>